<dbReference type="AlphaFoldDB" id="A0A7R9M4W4"/>
<sequence>MLTTLTTPDITSPAILSQAIHHLPKGAILYQLQCWNATQFMDCMQLRADLTSIHQLMSTDINKHECDLLYQSFEWCRLNQMQTTKYRCTHNQTLEAVSTVHHLFDIFMSSSHCRLYYTNTASPVVL</sequence>
<accession>A0A7R9M4W4</accession>
<name>A0A7R9M4W4_9ACAR</name>
<reference evidence="1" key="1">
    <citation type="submission" date="2020-11" db="EMBL/GenBank/DDBJ databases">
        <authorList>
            <person name="Tran Van P."/>
        </authorList>
    </citation>
    <scope>NUCLEOTIDE SEQUENCE</scope>
</reference>
<keyword evidence="2" id="KW-1185">Reference proteome</keyword>
<evidence type="ECO:0000313" key="1">
    <source>
        <dbReference type="EMBL" id="CAD7653620.1"/>
    </source>
</evidence>
<dbReference type="Proteomes" id="UP000728032">
    <property type="component" value="Unassembled WGS sequence"/>
</dbReference>
<dbReference type="OrthoDB" id="6335931at2759"/>
<organism evidence="1">
    <name type="scientific">Oppiella nova</name>
    <dbReference type="NCBI Taxonomy" id="334625"/>
    <lineage>
        <taxon>Eukaryota</taxon>
        <taxon>Metazoa</taxon>
        <taxon>Ecdysozoa</taxon>
        <taxon>Arthropoda</taxon>
        <taxon>Chelicerata</taxon>
        <taxon>Arachnida</taxon>
        <taxon>Acari</taxon>
        <taxon>Acariformes</taxon>
        <taxon>Sarcoptiformes</taxon>
        <taxon>Oribatida</taxon>
        <taxon>Brachypylina</taxon>
        <taxon>Oppioidea</taxon>
        <taxon>Oppiidae</taxon>
        <taxon>Oppiella</taxon>
    </lineage>
</organism>
<dbReference type="EMBL" id="CAJPVJ010006875">
    <property type="protein sequence ID" value="CAG2170807.1"/>
    <property type="molecule type" value="Genomic_DNA"/>
</dbReference>
<proteinExistence type="predicted"/>
<gene>
    <name evidence="1" type="ORF">ONB1V03_LOCUS10273</name>
</gene>
<evidence type="ECO:0000313" key="2">
    <source>
        <dbReference type="Proteomes" id="UP000728032"/>
    </source>
</evidence>
<protein>
    <submittedName>
        <fullName evidence="1">Uncharacterized protein</fullName>
    </submittedName>
</protein>
<dbReference type="EMBL" id="OC921700">
    <property type="protein sequence ID" value="CAD7653620.1"/>
    <property type="molecule type" value="Genomic_DNA"/>
</dbReference>